<evidence type="ECO:0000313" key="9">
    <source>
        <dbReference type="EMBL" id="AEK80989.1"/>
    </source>
</evidence>
<sequence length="245" mass="27922">MQRITLLAAITFCAVINAAEAAVHTQEGLNSKIPTPDSESTRLLRAHEVADNGKDAGLPADDEERGANAGWVSRLADIDRKTWKMRKLDMKLAEKTWISIGWDPVEIFKYFNRFNAWANIENSKRTIQWFRFTKAYRAKKGVGSFPDYEIYHLLRSKVPEEKLALALESLKQIPDVKNLAETVQNYQLKLWVDRKETRTSIAKLLGIPHSPTMVTERGPKDEILSHFSNILLGSEKKLTRSTSIR</sequence>
<dbReference type="EMBL" id="JN254175">
    <property type="protein sequence ID" value="AEK80988.1"/>
    <property type="molecule type" value="Genomic_DNA"/>
</dbReference>
<comment type="subcellular location">
    <subcellularLocation>
        <location evidence="1 5">Secreted</location>
    </subcellularLocation>
</comment>
<dbReference type="Pfam" id="PF16810">
    <property type="entry name" value="RXLR"/>
    <property type="match status" value="1"/>
</dbReference>
<evidence type="ECO:0000256" key="2">
    <source>
        <dbReference type="ARBA" id="ARBA00010400"/>
    </source>
</evidence>
<name>E0W560_PHYSO</name>
<dbReference type="EMBL" id="JN254176">
    <property type="protein sequence ID" value="AEK80989.1"/>
    <property type="molecule type" value="Genomic_DNA"/>
</dbReference>
<dbReference type="SMR" id="E0W560"/>
<evidence type="ECO:0000259" key="6">
    <source>
        <dbReference type="Pfam" id="PF18634"/>
    </source>
</evidence>
<feature type="chain" id="PRO_5007652753" description="RxLR effector protein" evidence="5">
    <location>
        <begin position="22"/>
        <end position="245"/>
    </location>
</feature>
<gene>
    <name evidence="8" type="primary">Avh</name>
</gene>
<reference evidence="8" key="1">
    <citation type="journal article" date="2011" name="Plant Cell">
        <title>Transcriptional programming and functional interactions within the Phytophthora sojae RXLR effector repertoire.</title>
        <authorList>
            <person name="Wang Q."/>
            <person name="Han C."/>
            <person name="Ferreira A.O."/>
            <person name="Yu X."/>
            <person name="Ye W."/>
            <person name="Tripathy S."/>
            <person name="Kale S.D."/>
            <person name="Gu B."/>
            <person name="Sheng Y."/>
            <person name="Sui Y."/>
            <person name="Wang X."/>
            <person name="Zhang Z."/>
            <person name="Cheng B."/>
            <person name="Dong S."/>
            <person name="Shan W."/>
            <person name="Zheng X."/>
            <person name="Dou D."/>
            <person name="Tyler B.M."/>
            <person name="Wang Y."/>
        </authorList>
    </citation>
    <scope>NUCLEOTIDE SEQUENCE</scope>
    <source>
        <strain evidence="7">P7064</strain>
        <strain evidence="8">P7074</strain>
        <strain evidence="9">P7076</strain>
    </source>
</reference>
<dbReference type="HOGENOM" id="CLU_099648_0_0_1"/>
<keyword evidence="4 5" id="KW-0732">Signal</keyword>
<protein>
    <recommendedName>
        <fullName evidence="5">RxLR effector protein</fullName>
    </recommendedName>
</protein>
<dbReference type="EMBL" id="JN254174">
    <property type="protein sequence ID" value="AEK80987.1"/>
    <property type="molecule type" value="Genomic_DNA"/>
</dbReference>
<dbReference type="KEGG" id="psoj:PHYSODRAFT_288434"/>
<dbReference type="RefSeq" id="XP_009534363.1">
    <property type="nucleotide sequence ID" value="XM_009536068.1"/>
</dbReference>
<dbReference type="AlphaFoldDB" id="E0W560"/>
<dbReference type="OrthoDB" id="124843at2759"/>
<evidence type="ECO:0000256" key="4">
    <source>
        <dbReference type="ARBA" id="ARBA00022729"/>
    </source>
</evidence>
<feature type="domain" description="RXLR phytopathogen effector protein WY-domain" evidence="6">
    <location>
        <begin position="135"/>
        <end position="185"/>
    </location>
</feature>
<dbReference type="InterPro" id="IPR031825">
    <property type="entry name" value="RXLR"/>
</dbReference>
<dbReference type="Pfam" id="PF18634">
    <property type="entry name" value="RXLR_WY"/>
    <property type="match status" value="1"/>
</dbReference>
<dbReference type="OMA" id="IQWFRFV"/>
<evidence type="ECO:0000256" key="5">
    <source>
        <dbReference type="RuleBase" id="RU367124"/>
    </source>
</evidence>
<keyword evidence="3 5" id="KW-0964">Secreted</keyword>
<comment type="function">
    <text evidence="5">Effector that suppresses plant defense responses during pathogen infection.</text>
</comment>
<dbReference type="VEuPathDB" id="FungiDB:PHYSODRAFT_288434"/>
<feature type="signal peptide" evidence="5">
    <location>
        <begin position="1"/>
        <end position="21"/>
    </location>
</feature>
<evidence type="ECO:0000313" key="7">
    <source>
        <dbReference type="EMBL" id="AEK80987.1"/>
    </source>
</evidence>
<evidence type="ECO:0000313" key="8">
    <source>
        <dbReference type="EMBL" id="AEK80988.1"/>
    </source>
</evidence>
<evidence type="ECO:0000256" key="3">
    <source>
        <dbReference type="ARBA" id="ARBA00022525"/>
    </source>
</evidence>
<organism evidence="8">
    <name type="scientific">Phytophthora sojae</name>
    <name type="common">Soybean stem and root rot agent</name>
    <name type="synonym">Phytophthora megasperma f. sp. glycines</name>
    <dbReference type="NCBI Taxonomy" id="67593"/>
    <lineage>
        <taxon>Eukaryota</taxon>
        <taxon>Sar</taxon>
        <taxon>Stramenopiles</taxon>
        <taxon>Oomycota</taxon>
        <taxon>Peronosporomycetes</taxon>
        <taxon>Peronosporales</taxon>
        <taxon>Peronosporaceae</taxon>
        <taxon>Phytophthora</taxon>
    </lineage>
</organism>
<proteinExistence type="inferred from homology"/>
<comment type="similarity">
    <text evidence="2 5">Belongs to the RxLR effector family.</text>
</comment>
<evidence type="ECO:0000256" key="1">
    <source>
        <dbReference type="ARBA" id="ARBA00004613"/>
    </source>
</evidence>
<comment type="domain">
    <text evidence="5">The RxLR-dEER motif acts to carry the protein into the host cell cytoplasm through binding to cell surface phosphatidylinositol-3-phosphate.</text>
</comment>
<accession>E0W560</accession>
<dbReference type="InterPro" id="IPR040786">
    <property type="entry name" value="RXLR_WY"/>
</dbReference>